<dbReference type="SUPFAM" id="SSF53474">
    <property type="entry name" value="alpha/beta-Hydrolases"/>
    <property type="match status" value="1"/>
</dbReference>
<protein>
    <submittedName>
        <fullName evidence="2">Pimeloyl-ACP methyl ester carboxylesterase</fullName>
    </submittedName>
</protein>
<dbReference type="Proteomes" id="UP000185812">
    <property type="component" value="Unassembled WGS sequence"/>
</dbReference>
<sequence length="290" mass="32122">MITYRLETPLGPLRALTDGLFRSGPPVILLHGWGLSPWAWGALMPPAMRRQRRWYALSLPGHLPDEAVAMPASLTTEQLAAALAQALEDLVGDEPVHLVGHSLGGFWGVCLAAYRPERLARLVLVAGSAQGSWAGALSRIQRLSRRRGGRLLFRIGYRWLTARPGRFRRLLVRLSGRPEAWAQEAGQVFFDSVYPDAKRYRPEVLLQLACEVARLDLTDHLSTMSLPVLLIAGARDPVVPLAQVHKMAARLPEVQVKVWPEVGHFPMVEAPEAVFALMESFLALESPSRI</sequence>
<dbReference type="InterPro" id="IPR000073">
    <property type="entry name" value="AB_hydrolase_1"/>
</dbReference>
<dbReference type="STRING" id="633813.SAMN04488087_2715"/>
<dbReference type="GO" id="GO:0016020">
    <property type="term" value="C:membrane"/>
    <property type="evidence" value="ECO:0007669"/>
    <property type="project" value="TreeGrafter"/>
</dbReference>
<dbReference type="RefSeq" id="WP_072716512.1">
    <property type="nucleotide sequence ID" value="NZ_FRAU01000013.1"/>
</dbReference>
<dbReference type="OrthoDB" id="9780932at2"/>
<organism evidence="2 3">
    <name type="scientific">Rhodothermus profundi</name>
    <dbReference type="NCBI Taxonomy" id="633813"/>
    <lineage>
        <taxon>Bacteria</taxon>
        <taxon>Pseudomonadati</taxon>
        <taxon>Rhodothermota</taxon>
        <taxon>Rhodothermia</taxon>
        <taxon>Rhodothermales</taxon>
        <taxon>Rhodothermaceae</taxon>
        <taxon>Rhodothermus</taxon>
    </lineage>
</organism>
<feature type="domain" description="AB hydrolase-1" evidence="1">
    <location>
        <begin position="27"/>
        <end position="276"/>
    </location>
</feature>
<evidence type="ECO:0000259" key="1">
    <source>
        <dbReference type="Pfam" id="PF12697"/>
    </source>
</evidence>
<proteinExistence type="predicted"/>
<accession>A0A1M6XV83</accession>
<dbReference type="AlphaFoldDB" id="A0A1M6XV83"/>
<dbReference type="PANTHER" id="PTHR43798:SF5">
    <property type="entry name" value="MONOACYLGLYCEROL LIPASE ABHD6"/>
    <property type="match status" value="1"/>
</dbReference>
<dbReference type="Gene3D" id="3.40.50.1820">
    <property type="entry name" value="alpha/beta hydrolase"/>
    <property type="match status" value="1"/>
</dbReference>
<evidence type="ECO:0000313" key="3">
    <source>
        <dbReference type="Proteomes" id="UP000185812"/>
    </source>
</evidence>
<dbReference type="InterPro" id="IPR050266">
    <property type="entry name" value="AB_hydrolase_sf"/>
</dbReference>
<dbReference type="InterPro" id="IPR029058">
    <property type="entry name" value="AB_hydrolase_fold"/>
</dbReference>
<dbReference type="Pfam" id="PF12697">
    <property type="entry name" value="Abhydrolase_6"/>
    <property type="match status" value="1"/>
</dbReference>
<dbReference type="EMBL" id="FRAU01000013">
    <property type="protein sequence ID" value="SHL09874.1"/>
    <property type="molecule type" value="Genomic_DNA"/>
</dbReference>
<keyword evidence="3" id="KW-1185">Reference proteome</keyword>
<gene>
    <name evidence="2" type="ORF">SAMN04488087_2715</name>
</gene>
<reference evidence="3" key="1">
    <citation type="submission" date="2016-11" db="EMBL/GenBank/DDBJ databases">
        <authorList>
            <person name="Varghese N."/>
            <person name="Submissions S."/>
        </authorList>
    </citation>
    <scope>NUCLEOTIDE SEQUENCE [LARGE SCALE GENOMIC DNA]</scope>
    <source>
        <strain evidence="3">DSM 22212</strain>
    </source>
</reference>
<name>A0A1M6XV83_9BACT</name>
<dbReference type="GO" id="GO:0046464">
    <property type="term" value="P:acylglycerol catabolic process"/>
    <property type="evidence" value="ECO:0007669"/>
    <property type="project" value="TreeGrafter"/>
</dbReference>
<dbReference type="PANTHER" id="PTHR43798">
    <property type="entry name" value="MONOACYLGLYCEROL LIPASE"/>
    <property type="match status" value="1"/>
</dbReference>
<dbReference type="GO" id="GO:0047372">
    <property type="term" value="F:monoacylglycerol lipase activity"/>
    <property type="evidence" value="ECO:0007669"/>
    <property type="project" value="TreeGrafter"/>
</dbReference>
<evidence type="ECO:0000313" key="2">
    <source>
        <dbReference type="EMBL" id="SHL09874.1"/>
    </source>
</evidence>